<dbReference type="EMBL" id="LYDR01000152">
    <property type="protein sequence ID" value="ODA28678.1"/>
    <property type="molecule type" value="Genomic_DNA"/>
</dbReference>
<accession>A0A1C3E606</accession>
<dbReference type="Gene3D" id="3.30.1370.60">
    <property type="entry name" value="Hypothetical oxidoreductase yiak, domain 2"/>
    <property type="match status" value="1"/>
</dbReference>
<evidence type="ECO:0000256" key="1">
    <source>
        <dbReference type="ARBA" id="ARBA00006056"/>
    </source>
</evidence>
<dbReference type="PANTHER" id="PTHR11091">
    <property type="entry name" value="OXIDOREDUCTASE-RELATED"/>
    <property type="match status" value="1"/>
</dbReference>
<dbReference type="InterPro" id="IPR043144">
    <property type="entry name" value="Mal/L-sulf/L-lact_DH-like_ah"/>
</dbReference>
<dbReference type="GO" id="GO:0016491">
    <property type="term" value="F:oxidoreductase activity"/>
    <property type="evidence" value="ECO:0007669"/>
    <property type="project" value="UniProtKB-KW"/>
</dbReference>
<dbReference type="Gene3D" id="1.10.1530.10">
    <property type="match status" value="1"/>
</dbReference>
<evidence type="ECO:0000313" key="4">
    <source>
        <dbReference type="Proteomes" id="UP000094828"/>
    </source>
</evidence>
<gene>
    <name evidence="3" type="ORF">A6X21_13455</name>
</gene>
<dbReference type="Proteomes" id="UP000094828">
    <property type="component" value="Unassembled WGS sequence"/>
</dbReference>
<evidence type="ECO:0000256" key="2">
    <source>
        <dbReference type="ARBA" id="ARBA00023002"/>
    </source>
</evidence>
<dbReference type="InterPro" id="IPR036111">
    <property type="entry name" value="Mal/L-sulfo/L-lacto_DH-like_sf"/>
</dbReference>
<keyword evidence="2" id="KW-0560">Oxidoreductase</keyword>
<evidence type="ECO:0000313" key="3">
    <source>
        <dbReference type="EMBL" id="ODA28678.1"/>
    </source>
</evidence>
<dbReference type="Pfam" id="PF02615">
    <property type="entry name" value="Ldh_2"/>
    <property type="match status" value="1"/>
</dbReference>
<dbReference type="PANTHER" id="PTHR11091:SF0">
    <property type="entry name" value="MALATE DEHYDROGENASE"/>
    <property type="match status" value="1"/>
</dbReference>
<dbReference type="STRING" id="1841610.A6X21_13455"/>
<dbReference type="InterPro" id="IPR003767">
    <property type="entry name" value="Malate/L-lactate_DH-like"/>
</dbReference>
<dbReference type="InterPro" id="IPR043143">
    <property type="entry name" value="Mal/L-sulf/L-lact_DH-like_NADP"/>
</dbReference>
<dbReference type="AlphaFoldDB" id="A0A1C3E606"/>
<name>A0A1C3E606_9PLAN</name>
<proteinExistence type="inferred from homology"/>
<dbReference type="RefSeq" id="WP_068852210.1">
    <property type="nucleotide sequence ID" value="NZ_LYDR01000152.1"/>
</dbReference>
<comment type="similarity">
    <text evidence="1">Belongs to the LDH2/MDH2 oxidoreductase family.</text>
</comment>
<dbReference type="OrthoDB" id="9769447at2"/>
<reference evidence="3 4" key="1">
    <citation type="submission" date="2016-05" db="EMBL/GenBank/DDBJ databases">
        <title>Genomic and physiological characterization of Planctopirus sp. isolated from fresh water lake.</title>
        <authorList>
            <person name="Subhash Y."/>
            <person name="Ramana C."/>
        </authorList>
    </citation>
    <scope>NUCLEOTIDE SEQUENCE [LARGE SCALE GENOMIC DNA]</scope>
    <source>
        <strain evidence="3 4">JC280</strain>
    </source>
</reference>
<comment type="caution">
    <text evidence="3">The sequence shown here is derived from an EMBL/GenBank/DDBJ whole genome shotgun (WGS) entry which is preliminary data.</text>
</comment>
<keyword evidence="4" id="KW-1185">Reference proteome</keyword>
<sequence length="353" mass="37111">MPVIAIETLSSYAQNLFLAAGVSEADAACMANSLVEANLRGHDSHGVMRVASYIEQIEQGRIFPTSQLDIINESASSIVADGNWGLGLVLAHRLVDKMIAKAASSAVVIGTLRRSSHIGRLGEYAEKFAAQGLISMALANTHGAAQRVAPVGGKRPRLGTNPICIGVPGGSQGPFIFDIGTSATAEGKVRVKKIAGEPVPPGWILDPEGNPSTNPNDLYGNPPGTILPLGGDQAYKGFGLAFMIEMLCGGMSGGQCAYPNPPAPIGNCGWFMAISPEFFAGTDHLLQEVQQLEQYVRSVPKIDESREIYLPGDPERSTLNSRQAKGIPLDEGNWKALVALGDRLGVAAPTLAS</sequence>
<dbReference type="SUPFAM" id="SSF89733">
    <property type="entry name" value="L-sulfolactate dehydrogenase-like"/>
    <property type="match status" value="1"/>
</dbReference>
<organism evidence="3 4">
    <name type="scientific">Planctopirus hydrillae</name>
    <dbReference type="NCBI Taxonomy" id="1841610"/>
    <lineage>
        <taxon>Bacteria</taxon>
        <taxon>Pseudomonadati</taxon>
        <taxon>Planctomycetota</taxon>
        <taxon>Planctomycetia</taxon>
        <taxon>Planctomycetales</taxon>
        <taxon>Planctomycetaceae</taxon>
        <taxon>Planctopirus</taxon>
    </lineage>
</organism>
<protein>
    <submittedName>
        <fullName evidence="3">Dehydrogenase</fullName>
    </submittedName>
</protein>